<dbReference type="Proteomes" id="UP000000491">
    <property type="component" value="Chromosome"/>
</dbReference>
<dbReference type="PATRIC" id="fig|579138.3.peg.1616"/>
<organism evidence="2 3">
    <name type="scientific">Zymomonas mobilis subsp. pomaceae (strain ATCC 29192 / DSM 22645 / JCM 10191 / CCUG 17912 / NBRC 13757 / NCIMB 11200 / NRRL B-4491 / Barker I)</name>
    <dbReference type="NCBI Taxonomy" id="579138"/>
    <lineage>
        <taxon>Bacteria</taxon>
        <taxon>Pseudomonadati</taxon>
        <taxon>Pseudomonadota</taxon>
        <taxon>Alphaproteobacteria</taxon>
        <taxon>Sphingomonadales</taxon>
        <taxon>Zymomonadaceae</taxon>
        <taxon>Zymomonas</taxon>
    </lineage>
</organism>
<dbReference type="GO" id="GO:0004497">
    <property type="term" value="F:monooxygenase activity"/>
    <property type="evidence" value="ECO:0007669"/>
    <property type="project" value="UniProtKB-KW"/>
</dbReference>
<dbReference type="STRING" id="579138.Zymop_1525"/>
<name>F8EW05_ZYMMT</name>
<dbReference type="RefSeq" id="WP_013934803.1">
    <property type="nucleotide sequence ID" value="NC_015709.1"/>
</dbReference>
<reference evidence="2 3" key="1">
    <citation type="journal article" date="2011" name="J. Bacteriol.">
        <title>Genome sequence of the ethanol-producing Zymomonas mobilis subsp. pomaceae lectotype strain ATCC 29192.</title>
        <authorList>
            <person name="Kouvelis V.N."/>
            <person name="Davenport K.W."/>
            <person name="Brettin T.S."/>
            <person name="Bruce D."/>
            <person name="Detter C."/>
            <person name="Han C.S."/>
            <person name="Nolan M."/>
            <person name="Tapia R."/>
            <person name="Damoulaki A."/>
            <person name="Kyrpides N.C."/>
            <person name="Typas M.A."/>
            <person name="Pappas K.M."/>
        </authorList>
    </citation>
    <scope>NUCLEOTIDE SEQUENCE [LARGE SCALE GENOMIC DNA]</scope>
    <source>
        <strain evidence="3">ATCC 29192 / DSM 22645 / JCM 10191 / CCUG 17912 / NBRC 13757 / NCIMB 11200 / NRRL B-4491 / Barker I</strain>
    </source>
</reference>
<evidence type="ECO:0000313" key="3">
    <source>
        <dbReference type="Proteomes" id="UP000000491"/>
    </source>
</evidence>
<evidence type="ECO:0000259" key="1">
    <source>
        <dbReference type="PROSITE" id="PS51725"/>
    </source>
</evidence>
<dbReference type="SUPFAM" id="SSF54909">
    <property type="entry name" value="Dimeric alpha+beta barrel"/>
    <property type="match status" value="1"/>
</dbReference>
<dbReference type="eggNOG" id="COG1359">
    <property type="taxonomic scope" value="Bacteria"/>
</dbReference>
<dbReference type="HOGENOM" id="CLU_131496_11_1_5"/>
<gene>
    <name evidence="2" type="ordered locus">Zymop_1525</name>
</gene>
<dbReference type="AlphaFoldDB" id="F8EW05"/>
<keyword evidence="2" id="KW-0503">Monooxygenase</keyword>
<dbReference type="PANTHER" id="PTHR33336">
    <property type="entry name" value="QUINOL MONOOXYGENASE YGIN-RELATED"/>
    <property type="match status" value="1"/>
</dbReference>
<keyword evidence="2" id="KW-0560">Oxidoreductase</keyword>
<dbReference type="PROSITE" id="PS51725">
    <property type="entry name" value="ABM"/>
    <property type="match status" value="1"/>
</dbReference>
<dbReference type="InterPro" id="IPR050744">
    <property type="entry name" value="AI-2_Isomerase_LsrG"/>
</dbReference>
<dbReference type="InterPro" id="IPR007138">
    <property type="entry name" value="ABM_dom"/>
</dbReference>
<dbReference type="EMBL" id="CP002865">
    <property type="protein sequence ID" value="AEI38415.1"/>
    <property type="molecule type" value="Genomic_DNA"/>
</dbReference>
<evidence type="ECO:0000313" key="2">
    <source>
        <dbReference type="EMBL" id="AEI38415.1"/>
    </source>
</evidence>
<accession>F8EW05</accession>
<dbReference type="PANTHER" id="PTHR33336:SF3">
    <property type="entry name" value="ABM DOMAIN-CONTAINING PROTEIN"/>
    <property type="match status" value="1"/>
</dbReference>
<dbReference type="InterPro" id="IPR011008">
    <property type="entry name" value="Dimeric_a/b-barrel"/>
</dbReference>
<protein>
    <submittedName>
        <fullName evidence="2">Antibiotic biosynthesis monooxygenase</fullName>
    </submittedName>
</protein>
<sequence>MTNAIDIVASVQAKEGHEAEVEKIMKAAVPPSRAEAGNVKYDVHKDLQHKGHFVFIERWANNAAIGEHGATPHFQKLVHDLEPISDGLDVVFLECLTEKSLA</sequence>
<dbReference type="KEGG" id="zmp:Zymop_1525"/>
<proteinExistence type="predicted"/>
<dbReference type="Pfam" id="PF03992">
    <property type="entry name" value="ABM"/>
    <property type="match status" value="1"/>
</dbReference>
<dbReference type="Gene3D" id="3.30.70.100">
    <property type="match status" value="1"/>
</dbReference>
<dbReference type="GO" id="GO:0005829">
    <property type="term" value="C:cytosol"/>
    <property type="evidence" value="ECO:0007669"/>
    <property type="project" value="TreeGrafter"/>
</dbReference>
<feature type="domain" description="ABM" evidence="1">
    <location>
        <begin position="5"/>
        <end position="93"/>
    </location>
</feature>